<feature type="transmembrane region" description="Helical" evidence="1">
    <location>
        <begin position="64"/>
        <end position="82"/>
    </location>
</feature>
<keyword evidence="1" id="KW-1133">Transmembrane helix</keyword>
<feature type="transmembrane region" description="Helical" evidence="1">
    <location>
        <begin position="32"/>
        <end position="52"/>
    </location>
</feature>
<name>A0A6J4M046_9ACTN</name>
<keyword evidence="1" id="KW-0812">Transmembrane</keyword>
<organism evidence="2">
    <name type="scientific">uncultured Nocardioidaceae bacterium</name>
    <dbReference type="NCBI Taxonomy" id="253824"/>
    <lineage>
        <taxon>Bacteria</taxon>
        <taxon>Bacillati</taxon>
        <taxon>Actinomycetota</taxon>
        <taxon>Actinomycetes</taxon>
        <taxon>Propionibacteriales</taxon>
        <taxon>Nocardioidaceae</taxon>
        <taxon>environmental samples</taxon>
    </lineage>
</organism>
<keyword evidence="1" id="KW-0472">Membrane</keyword>
<evidence type="ECO:0000256" key="1">
    <source>
        <dbReference type="SAM" id="Phobius"/>
    </source>
</evidence>
<evidence type="ECO:0008006" key="3">
    <source>
        <dbReference type="Google" id="ProtNLM"/>
    </source>
</evidence>
<proteinExistence type="predicted"/>
<reference evidence="2" key="1">
    <citation type="submission" date="2020-02" db="EMBL/GenBank/DDBJ databases">
        <authorList>
            <person name="Meier V. D."/>
        </authorList>
    </citation>
    <scope>NUCLEOTIDE SEQUENCE</scope>
    <source>
        <strain evidence="2">AVDCRST_MAG46</strain>
    </source>
</reference>
<sequence>MLETLVFAVGASLPLLLGAVVGVRWRPPGNLVATALAFAAGALLAAAAFELFEPAYADGGALRTGLAFAAGALLFVGADYVTDRKVAGSPTGWALLAAVTLDGIPENTALGVSLTETGSVALLVAVFASNFPEALAGAAAMQDQGRSDKSIVGLWAIATVLLGASVCLGRFAFDGASPQVLAYPLAFAAGAVITSVIDTLAPEAFGKGGPLIALASAAGFGTGFALSL</sequence>
<feature type="transmembrane region" description="Helical" evidence="1">
    <location>
        <begin position="152"/>
        <end position="173"/>
    </location>
</feature>
<evidence type="ECO:0000313" key="2">
    <source>
        <dbReference type="EMBL" id="CAA9342785.1"/>
    </source>
</evidence>
<feature type="transmembrane region" description="Helical" evidence="1">
    <location>
        <begin position="179"/>
        <end position="201"/>
    </location>
</feature>
<protein>
    <recommendedName>
        <fullName evidence="3">Metal transporter, ZIP family</fullName>
    </recommendedName>
</protein>
<dbReference type="EMBL" id="CADCUD010000138">
    <property type="protein sequence ID" value="CAA9342785.1"/>
    <property type="molecule type" value="Genomic_DNA"/>
</dbReference>
<gene>
    <name evidence="2" type="ORF">AVDCRST_MAG46-2094</name>
</gene>
<dbReference type="AlphaFoldDB" id="A0A6J4M046"/>
<accession>A0A6J4M046</accession>
<feature type="transmembrane region" description="Helical" evidence="1">
    <location>
        <begin position="208"/>
        <end position="226"/>
    </location>
</feature>